<feature type="transmembrane region" description="Helical" evidence="1">
    <location>
        <begin position="20"/>
        <end position="38"/>
    </location>
</feature>
<dbReference type="OrthoDB" id="2988174at2759"/>
<name>A0A9P5NNM3_GYMJU</name>
<evidence type="ECO:0000256" key="1">
    <source>
        <dbReference type="SAM" id="Phobius"/>
    </source>
</evidence>
<reference evidence="2" key="1">
    <citation type="submission" date="2020-11" db="EMBL/GenBank/DDBJ databases">
        <authorList>
            <consortium name="DOE Joint Genome Institute"/>
            <person name="Ahrendt S."/>
            <person name="Riley R."/>
            <person name="Andreopoulos W."/>
            <person name="LaButti K."/>
            <person name="Pangilinan J."/>
            <person name="Ruiz-duenas F.J."/>
            <person name="Barrasa J.M."/>
            <person name="Sanchez-Garcia M."/>
            <person name="Camarero S."/>
            <person name="Miyauchi S."/>
            <person name="Serrano A."/>
            <person name="Linde D."/>
            <person name="Babiker R."/>
            <person name="Drula E."/>
            <person name="Ayuso-Fernandez I."/>
            <person name="Pacheco R."/>
            <person name="Padilla G."/>
            <person name="Ferreira P."/>
            <person name="Barriuso J."/>
            <person name="Kellner H."/>
            <person name="Castanera R."/>
            <person name="Alfaro M."/>
            <person name="Ramirez L."/>
            <person name="Pisabarro A.G."/>
            <person name="Kuo A."/>
            <person name="Tritt A."/>
            <person name="Lipzen A."/>
            <person name="He G."/>
            <person name="Yan M."/>
            <person name="Ng V."/>
            <person name="Cullen D."/>
            <person name="Martin F."/>
            <person name="Rosso M.-N."/>
            <person name="Henrissat B."/>
            <person name="Hibbett D."/>
            <person name="Martinez A.T."/>
            <person name="Grigoriev I.V."/>
        </authorList>
    </citation>
    <scope>NUCLEOTIDE SEQUENCE</scope>
    <source>
        <strain evidence="2">AH 44721</strain>
    </source>
</reference>
<keyword evidence="1" id="KW-0812">Transmembrane</keyword>
<evidence type="ECO:0000313" key="3">
    <source>
        <dbReference type="Proteomes" id="UP000724874"/>
    </source>
</evidence>
<gene>
    <name evidence="2" type="ORF">CPB84DRAFT_1781645</name>
</gene>
<dbReference type="EMBL" id="JADNYJ010000058">
    <property type="protein sequence ID" value="KAF8896872.1"/>
    <property type="molecule type" value="Genomic_DNA"/>
</dbReference>
<dbReference type="Proteomes" id="UP000724874">
    <property type="component" value="Unassembled WGS sequence"/>
</dbReference>
<proteinExistence type="predicted"/>
<evidence type="ECO:0000313" key="2">
    <source>
        <dbReference type="EMBL" id="KAF8896872.1"/>
    </source>
</evidence>
<dbReference type="AlphaFoldDB" id="A0A9P5NNM3"/>
<dbReference type="Gene3D" id="3.80.10.10">
    <property type="entry name" value="Ribonuclease Inhibitor"/>
    <property type="match status" value="1"/>
</dbReference>
<keyword evidence="3" id="KW-1185">Reference proteome</keyword>
<comment type="caution">
    <text evidence="2">The sequence shown here is derived from an EMBL/GenBank/DDBJ whole genome shotgun (WGS) entry which is preliminary data.</text>
</comment>
<dbReference type="InterPro" id="IPR032675">
    <property type="entry name" value="LRR_dom_sf"/>
</dbReference>
<dbReference type="SUPFAM" id="SSF52047">
    <property type="entry name" value="RNI-like"/>
    <property type="match status" value="1"/>
</dbReference>
<protein>
    <submittedName>
        <fullName evidence="2">Uncharacterized protein</fullName>
    </submittedName>
</protein>
<keyword evidence="1" id="KW-1133">Transmembrane helix</keyword>
<accession>A0A9P5NNM3</accession>
<organism evidence="2 3">
    <name type="scientific">Gymnopilus junonius</name>
    <name type="common">Spectacular rustgill mushroom</name>
    <name type="synonym">Gymnopilus spectabilis subsp. junonius</name>
    <dbReference type="NCBI Taxonomy" id="109634"/>
    <lineage>
        <taxon>Eukaryota</taxon>
        <taxon>Fungi</taxon>
        <taxon>Dikarya</taxon>
        <taxon>Basidiomycota</taxon>
        <taxon>Agaricomycotina</taxon>
        <taxon>Agaricomycetes</taxon>
        <taxon>Agaricomycetidae</taxon>
        <taxon>Agaricales</taxon>
        <taxon>Agaricineae</taxon>
        <taxon>Hymenogastraceae</taxon>
        <taxon>Gymnopilus</taxon>
    </lineage>
</organism>
<keyword evidence="1" id="KW-0472">Membrane</keyword>
<sequence>MSVERTINFLVSLCFYKRNAPYVWSLTILFATTFYPITKPRSTLETLKHMKRLGNPIKFIGFRNVLQNNMTLLATALKLLTNLQTLELRLRASDGRDENVAHLLGQTTFQLRKFGTTMEFNSEMGRFLRNQNQLRELQCSSSLTSAILTKNLLPSGTLPKLSIITWSSRLPMNVVRYITSERPIEKVTVLVETEVPNLAPLLDIGPRSESVKQVSLMINSNNITAEQVGEIAVQFPAAQELGMKMRKLDENFLTQITASIHHFKSLRRLILSANAVVFKRWEDLIQEHLAVCFEKCKTLSYLIFPVTEKDSIKFYVFRRR</sequence>